<dbReference type="Proteomes" id="UP001056778">
    <property type="component" value="Chromosome 6"/>
</dbReference>
<sequence>MKFIILFRVHHLCIEDIIEANGEIRFILEKTAAVKLQLIVICPDFLDQIAKNLNKMSCLSKLLYPNRILALLLGVTDNDILDIHKNVLTTYSQWQRHIVGEDQDETFTKEFLGAAMTIFTRVWKQQSSISAQEKSHFSVSPKKVRQTLGFSPQDKAQLDNWMVHTFQKNMPPNFNVLSNYSIQQADKLKPSTYHISVRYALHLCVAAGCEEFPTLLHFAAKYGLEKMAMQLIDCPGGDAASEIRNSNDCLPADIAELEGFAELAQMLRGYMKMNEFTKMYAKLKEISLNPDSINNAEEDYLTPKDVNDFYKPCPPPKPYHPPSPSSLNLEPPQEGGYMTMNNIPTKVPSNELIQKDRSLPRNKLKPASSNSNISTSSQPKETLKPVAVYDDKCQGELMEILNDLKNNVHSITQAEKLVEEWKNRNDVQKSFREKTEQLNEMRKKYEKIQNEMKSCNSKTSLFDRMTKFFARGRSKEPKPIEKEPPVISINTRPISSLSIQSTSSSGSSGRMSTISGCSLGDSGTHSDHEDRKWHFQNLLTNSSDDDFRAMIKDLKDGNYMVPPAPKPVNPSLLSARMVFPPIEERPPQPIPRPVDEYYIQFPPSGLPVQSNT</sequence>
<reference evidence="1" key="1">
    <citation type="submission" date="2022-04" db="EMBL/GenBank/DDBJ databases">
        <title>Chromosome-scale genome assembly of Holotrichia oblita Faldermann.</title>
        <authorList>
            <person name="Rongchong L."/>
        </authorList>
    </citation>
    <scope>NUCLEOTIDE SEQUENCE</scope>
    <source>
        <strain evidence="1">81SQS9</strain>
    </source>
</reference>
<proteinExistence type="predicted"/>
<accession>A0ACB9SXV9</accession>
<organism evidence="1 2">
    <name type="scientific">Holotrichia oblita</name>
    <name type="common">Chafer beetle</name>
    <dbReference type="NCBI Taxonomy" id="644536"/>
    <lineage>
        <taxon>Eukaryota</taxon>
        <taxon>Metazoa</taxon>
        <taxon>Ecdysozoa</taxon>
        <taxon>Arthropoda</taxon>
        <taxon>Hexapoda</taxon>
        <taxon>Insecta</taxon>
        <taxon>Pterygota</taxon>
        <taxon>Neoptera</taxon>
        <taxon>Endopterygota</taxon>
        <taxon>Coleoptera</taxon>
        <taxon>Polyphaga</taxon>
        <taxon>Scarabaeiformia</taxon>
        <taxon>Scarabaeidae</taxon>
        <taxon>Melolonthinae</taxon>
        <taxon>Holotrichia</taxon>
    </lineage>
</organism>
<keyword evidence="2" id="KW-1185">Reference proteome</keyword>
<name>A0ACB9SXV9_HOLOL</name>
<comment type="caution">
    <text evidence="1">The sequence shown here is derived from an EMBL/GenBank/DDBJ whole genome shotgun (WGS) entry which is preliminary data.</text>
</comment>
<dbReference type="EMBL" id="CM043020">
    <property type="protein sequence ID" value="KAI4459417.1"/>
    <property type="molecule type" value="Genomic_DNA"/>
</dbReference>
<evidence type="ECO:0000313" key="1">
    <source>
        <dbReference type="EMBL" id="KAI4459417.1"/>
    </source>
</evidence>
<evidence type="ECO:0000313" key="2">
    <source>
        <dbReference type="Proteomes" id="UP001056778"/>
    </source>
</evidence>
<gene>
    <name evidence="1" type="ORF">MML48_6g00005691</name>
</gene>
<protein>
    <submittedName>
        <fullName evidence="1">Bank1/pik3ap1 family member</fullName>
    </submittedName>
</protein>